<evidence type="ECO:0000313" key="2">
    <source>
        <dbReference type="EMBL" id="KAH7310919.1"/>
    </source>
</evidence>
<name>A0A8K0SQ81_9HYPO</name>
<protein>
    <submittedName>
        <fullName evidence="2">Uncharacterized protein</fullName>
    </submittedName>
</protein>
<reference evidence="2" key="1">
    <citation type="journal article" date="2021" name="Nat. Commun.">
        <title>Genetic determinants of endophytism in the Arabidopsis root mycobiome.</title>
        <authorList>
            <person name="Mesny F."/>
            <person name="Miyauchi S."/>
            <person name="Thiergart T."/>
            <person name="Pickel B."/>
            <person name="Atanasova L."/>
            <person name="Karlsson M."/>
            <person name="Huettel B."/>
            <person name="Barry K.W."/>
            <person name="Haridas S."/>
            <person name="Chen C."/>
            <person name="Bauer D."/>
            <person name="Andreopoulos W."/>
            <person name="Pangilinan J."/>
            <person name="LaButti K."/>
            <person name="Riley R."/>
            <person name="Lipzen A."/>
            <person name="Clum A."/>
            <person name="Drula E."/>
            <person name="Henrissat B."/>
            <person name="Kohler A."/>
            <person name="Grigoriev I.V."/>
            <person name="Martin F.M."/>
            <person name="Hacquard S."/>
        </authorList>
    </citation>
    <scope>NUCLEOTIDE SEQUENCE</scope>
    <source>
        <strain evidence="2">MPI-CAGE-CH-0235</strain>
    </source>
</reference>
<dbReference type="EMBL" id="JAGPNK010000012">
    <property type="protein sequence ID" value="KAH7310919.1"/>
    <property type="molecule type" value="Genomic_DNA"/>
</dbReference>
<keyword evidence="3" id="KW-1185">Reference proteome</keyword>
<gene>
    <name evidence="2" type="ORF">B0I35DRAFT_439889</name>
</gene>
<proteinExistence type="predicted"/>
<organism evidence="2 3">
    <name type="scientific">Stachybotrys elegans</name>
    <dbReference type="NCBI Taxonomy" id="80388"/>
    <lineage>
        <taxon>Eukaryota</taxon>
        <taxon>Fungi</taxon>
        <taxon>Dikarya</taxon>
        <taxon>Ascomycota</taxon>
        <taxon>Pezizomycotina</taxon>
        <taxon>Sordariomycetes</taxon>
        <taxon>Hypocreomycetidae</taxon>
        <taxon>Hypocreales</taxon>
        <taxon>Stachybotryaceae</taxon>
        <taxon>Stachybotrys</taxon>
    </lineage>
</organism>
<accession>A0A8K0SQ81</accession>
<sequence>MAVAPSALTVALDLSHRLGWEFWLHDHAAITRNVLLELHSGESPTGDDSPQHLSNEIKKEAKKALEEKRKAMDLPKPDPKEHEALNKWWKLYWNEKRMETVAVGVRGNEVLIAANVKKRITARGIETGKDELPPENLGLHDGRHDAMIRAACVQYNKEHKVNYKYTLLLPERRPETKEQNSERHAEMQIYAYVRQQNPGGTGAWGIEAIGVSKPLCRSCLSFVKVKKIPYDANPRYYLNEPTVTEVKEIVERAQKSATQAQTAASNLEACRAQVRAESAKVSAATANYEAAARAWEAAPDGPSDEAKRRKAELLKAMKQAMGARDKAQRKLTISTARMNSARGEKEKADERSRVASERANMVNTRPEDFNLDVPPGHWLDPKSDQFGRMSARPILQPN</sequence>
<evidence type="ECO:0000313" key="3">
    <source>
        <dbReference type="Proteomes" id="UP000813444"/>
    </source>
</evidence>
<dbReference type="InterPro" id="IPR027796">
    <property type="entry name" value="OTT_1508_deam-like"/>
</dbReference>
<dbReference type="OrthoDB" id="4752794at2759"/>
<evidence type="ECO:0000256" key="1">
    <source>
        <dbReference type="SAM" id="MobiDB-lite"/>
    </source>
</evidence>
<dbReference type="AlphaFoldDB" id="A0A8K0SQ81"/>
<dbReference type="Pfam" id="PF14441">
    <property type="entry name" value="OTT_1508_deam"/>
    <property type="match status" value="1"/>
</dbReference>
<feature type="region of interest" description="Disordered" evidence="1">
    <location>
        <begin position="338"/>
        <end position="398"/>
    </location>
</feature>
<comment type="caution">
    <text evidence="2">The sequence shown here is derived from an EMBL/GenBank/DDBJ whole genome shotgun (WGS) entry which is preliminary data.</text>
</comment>
<dbReference type="Proteomes" id="UP000813444">
    <property type="component" value="Unassembled WGS sequence"/>
</dbReference>
<feature type="compositionally biased region" description="Basic and acidic residues" evidence="1">
    <location>
        <begin position="342"/>
        <end position="356"/>
    </location>
</feature>